<evidence type="ECO:0000256" key="1">
    <source>
        <dbReference type="SAM" id="MobiDB-lite"/>
    </source>
</evidence>
<dbReference type="Proteomes" id="UP001642484">
    <property type="component" value="Unassembled WGS sequence"/>
</dbReference>
<dbReference type="Gene3D" id="3.30.70.250">
    <property type="entry name" value="Malonyl-CoA ACP transacylase, ACP-binding"/>
    <property type="match status" value="1"/>
</dbReference>
<dbReference type="Pfam" id="PF00698">
    <property type="entry name" value="Acyl_transf_1"/>
    <property type="match status" value="1"/>
</dbReference>
<name>A0ABP0LUB5_9DINO</name>
<organism evidence="3 5">
    <name type="scientific">Durusdinium trenchii</name>
    <dbReference type="NCBI Taxonomy" id="1381693"/>
    <lineage>
        <taxon>Eukaryota</taxon>
        <taxon>Sar</taxon>
        <taxon>Alveolata</taxon>
        <taxon>Dinophyceae</taxon>
        <taxon>Suessiales</taxon>
        <taxon>Symbiodiniaceae</taxon>
        <taxon>Durusdinium</taxon>
    </lineage>
</organism>
<feature type="compositionally biased region" description="Basic and acidic residues" evidence="1">
    <location>
        <begin position="14"/>
        <end position="24"/>
    </location>
</feature>
<feature type="region of interest" description="Disordered" evidence="1">
    <location>
        <begin position="1"/>
        <end position="25"/>
    </location>
</feature>
<dbReference type="SMART" id="SM00827">
    <property type="entry name" value="PKS_AT"/>
    <property type="match status" value="1"/>
</dbReference>
<feature type="domain" description="Malonyl-CoA:ACP transacylase (MAT)" evidence="2">
    <location>
        <begin position="44"/>
        <end position="348"/>
    </location>
</feature>
<accession>A0ABP0LUB5</accession>
<dbReference type="SUPFAM" id="SSF52151">
    <property type="entry name" value="FabD/lysophospholipase-like"/>
    <property type="match status" value="1"/>
</dbReference>
<evidence type="ECO:0000259" key="2">
    <source>
        <dbReference type="SMART" id="SM00827"/>
    </source>
</evidence>
<keyword evidence="5" id="KW-1185">Reference proteome</keyword>
<protein>
    <recommendedName>
        <fullName evidence="2">Malonyl-CoA:ACP transacylase (MAT) domain-containing protein</fullName>
    </recommendedName>
</protein>
<dbReference type="PANTHER" id="PTHR47170:SF2">
    <property type="entry name" value="MALONYL-COA:ACP TRANSACYLASE (MAT) DOMAIN-CONTAINING PROTEIN"/>
    <property type="match status" value="1"/>
</dbReference>
<comment type="caution">
    <text evidence="3">The sequence shown here is derived from an EMBL/GenBank/DDBJ whole genome shotgun (WGS) entry which is preliminary data.</text>
</comment>
<dbReference type="PANTHER" id="PTHR47170">
    <property type="entry name" value="MALONYL-COA ACP TRANSACYLASE, ACP-BINDING"/>
    <property type="match status" value="1"/>
</dbReference>
<dbReference type="EMBL" id="CAXAMN010014224">
    <property type="protein sequence ID" value="CAK9042780.1"/>
    <property type="molecule type" value="Genomic_DNA"/>
</dbReference>
<dbReference type="InterPro" id="IPR052760">
    <property type="entry name" value="Mitochondrial_malonyltrans"/>
</dbReference>
<dbReference type="Gene3D" id="3.40.366.10">
    <property type="entry name" value="Malonyl-Coenzyme A Acyl Carrier Protein, domain 2"/>
    <property type="match status" value="1"/>
</dbReference>
<evidence type="ECO:0000313" key="4">
    <source>
        <dbReference type="EMBL" id="CAK9109050.1"/>
    </source>
</evidence>
<dbReference type="InterPro" id="IPR001227">
    <property type="entry name" value="Ac_transferase_dom_sf"/>
</dbReference>
<dbReference type="InterPro" id="IPR014043">
    <property type="entry name" value="Acyl_transferase_dom"/>
</dbReference>
<evidence type="ECO:0000313" key="5">
    <source>
        <dbReference type="Proteomes" id="UP001642484"/>
    </source>
</evidence>
<dbReference type="InterPro" id="IPR016035">
    <property type="entry name" value="Acyl_Trfase/lysoPLipase"/>
</dbReference>
<dbReference type="EMBL" id="CAXAMN010027162">
    <property type="protein sequence ID" value="CAK9109050.1"/>
    <property type="molecule type" value="Genomic_DNA"/>
</dbReference>
<gene>
    <name evidence="3" type="ORF">CCMP2556_LOCUS22720</name>
    <name evidence="4" type="ORF">CCMP2556_LOCUS50774</name>
</gene>
<proteinExistence type="predicted"/>
<evidence type="ECO:0000313" key="3">
    <source>
        <dbReference type="EMBL" id="CAK9042780.1"/>
    </source>
</evidence>
<sequence length="359" mass="39777">MPKYSEISPQGDSPPDHKTIDKSDVPTWCAHPLKTPSSQPNMLLFPGEMTHHAGMLAACQQLPLVQEMMELATEAFDFDVQRVFEECAPEDFANRTDRSQMLAYVADCAAYELFRQQQPEAAGNPRAVAGFSVGEIAALVAAGIISYDQGLTIVKARAEAMQRWVDEEEMAALAVFGMEEDQLNHLCARVDPEGKPAQKVFISHCWGRKGFVCSGASAAVELLEVLVENEAQQEVVYKQRLEFRLDAGHTPLATAVAAEVEEVIKSIQMNPPQCEVYFNCGFRVAAGEDPSVFAPYLIQQLLMPLRWDVTIRNSLQRGIRRFFECGPGQSLKDLMIFNSFTASPSQTIRPAELTTLVQC</sequence>
<reference evidence="3 5" key="1">
    <citation type="submission" date="2024-02" db="EMBL/GenBank/DDBJ databases">
        <authorList>
            <person name="Chen Y."/>
            <person name="Shah S."/>
            <person name="Dougan E. K."/>
            <person name="Thang M."/>
            <person name="Chan C."/>
        </authorList>
    </citation>
    <scope>NUCLEOTIDE SEQUENCE [LARGE SCALE GENOMIC DNA]</scope>
</reference>